<dbReference type="GO" id="GO:0005737">
    <property type="term" value="C:cytoplasm"/>
    <property type="evidence" value="ECO:0007669"/>
    <property type="project" value="UniProtKB-ARBA"/>
</dbReference>
<evidence type="ECO:0000259" key="3">
    <source>
        <dbReference type="Pfam" id="PF13883"/>
    </source>
</evidence>
<organism evidence="4 5">
    <name type="scientific">Edaphobacter aggregans</name>
    <dbReference type="NCBI Taxonomy" id="570835"/>
    <lineage>
        <taxon>Bacteria</taxon>
        <taxon>Pseudomonadati</taxon>
        <taxon>Acidobacteriota</taxon>
        <taxon>Terriglobia</taxon>
        <taxon>Terriglobales</taxon>
        <taxon>Acidobacteriaceae</taxon>
        <taxon>Edaphobacter</taxon>
    </lineage>
</organism>
<evidence type="ECO:0000259" key="2">
    <source>
        <dbReference type="Pfam" id="PF10615"/>
    </source>
</evidence>
<gene>
    <name evidence="4" type="ORF">EDE15_3223</name>
</gene>
<evidence type="ECO:0000256" key="1">
    <source>
        <dbReference type="SAM" id="MobiDB-lite"/>
    </source>
</evidence>
<feature type="compositionally biased region" description="Low complexity" evidence="1">
    <location>
        <begin position="1"/>
        <end position="10"/>
    </location>
</feature>
<accession>A0A428MLA8</accession>
<feature type="compositionally biased region" description="Polar residues" evidence="1">
    <location>
        <begin position="11"/>
        <end position="22"/>
    </location>
</feature>
<keyword evidence="5" id="KW-1185">Reference proteome</keyword>
<proteinExistence type="predicted"/>
<feature type="domain" description="CREG-like beta-barrel" evidence="3">
    <location>
        <begin position="31"/>
        <end position="178"/>
    </location>
</feature>
<dbReference type="InterPro" id="IPR055343">
    <property type="entry name" value="CREG_beta-barrel"/>
</dbReference>
<dbReference type="Gene3D" id="2.30.110.10">
    <property type="entry name" value="Electron Transport, Fmn-binding Protein, Chain A"/>
    <property type="match status" value="1"/>
</dbReference>
<name>A0A428MLA8_9BACT</name>
<feature type="domain" description="DUF2470" evidence="2">
    <location>
        <begin position="191"/>
        <end position="263"/>
    </location>
</feature>
<dbReference type="PANTHER" id="PTHR13343:SF24">
    <property type="entry name" value="OS07G0573800 PROTEIN"/>
    <property type="match status" value="1"/>
</dbReference>
<dbReference type="InterPro" id="IPR019595">
    <property type="entry name" value="DUF2470"/>
</dbReference>
<dbReference type="PANTHER" id="PTHR13343">
    <property type="entry name" value="CREG1 PROTEIN"/>
    <property type="match status" value="1"/>
</dbReference>
<dbReference type="Pfam" id="PF10615">
    <property type="entry name" value="DUF2470"/>
    <property type="match status" value="1"/>
</dbReference>
<dbReference type="InterPro" id="IPR012349">
    <property type="entry name" value="Split_barrel_FMN-bd"/>
</dbReference>
<comment type="caution">
    <text evidence="4">The sequence shown here is derived from an EMBL/GenBank/DDBJ whole genome shotgun (WGS) entry which is preliminary data.</text>
</comment>
<dbReference type="Proteomes" id="UP000269669">
    <property type="component" value="Unassembled WGS sequence"/>
</dbReference>
<dbReference type="SUPFAM" id="SSF50475">
    <property type="entry name" value="FMN-binding split barrel"/>
    <property type="match status" value="1"/>
</dbReference>
<evidence type="ECO:0000313" key="4">
    <source>
        <dbReference type="EMBL" id="RSL17685.1"/>
    </source>
</evidence>
<evidence type="ECO:0000313" key="5">
    <source>
        <dbReference type="Proteomes" id="UP000269669"/>
    </source>
</evidence>
<dbReference type="Pfam" id="PF13883">
    <property type="entry name" value="CREG_beta-barrel"/>
    <property type="match status" value="1"/>
</dbReference>
<dbReference type="EMBL" id="RSDW01000001">
    <property type="protein sequence ID" value="RSL17685.1"/>
    <property type="molecule type" value="Genomic_DNA"/>
</dbReference>
<protein>
    <submittedName>
        <fullName evidence="4">Uncharacterized protein</fullName>
    </submittedName>
</protein>
<feature type="region of interest" description="Disordered" evidence="1">
    <location>
        <begin position="1"/>
        <end position="31"/>
    </location>
</feature>
<dbReference type="InterPro" id="IPR037119">
    <property type="entry name" value="Haem_oxidase_HugZ-like_sf"/>
</dbReference>
<sequence length="271" mass="29603">MSSNQMSSNQTSAPRQHASTGPTLPPLPEPSHAERVRTLMSLASVATLSTLSRKHPGFPFGSLMPFALDSSGRPIFFISNMAMHTQNLKSDQRCSLFVGQVAADGDALGAARVTLIGTAEPMAQNDIVDAREKYLARHENSRYWVDFADFSFFRLQPIDVYYIGGFGVMGWVEARDYEQAAPDPLAGAAPGILAHMNADHVDSMILLARSHAGIEATEVAMTSVDRLGFSLRLKTREGMKGTRINFNHEVVTPQQTRAVLVEMVRQARLGA</sequence>
<reference evidence="4 5" key="1">
    <citation type="submission" date="2018-12" db="EMBL/GenBank/DDBJ databases">
        <title>Sequencing of bacterial isolates from soil warming experiment in Harvard Forest, Massachusetts, USA.</title>
        <authorList>
            <person name="Deangelis K."/>
        </authorList>
    </citation>
    <scope>NUCLEOTIDE SEQUENCE [LARGE SCALE GENOMIC DNA]</scope>
    <source>
        <strain evidence="4 5">EB153</strain>
    </source>
</reference>
<dbReference type="AlphaFoldDB" id="A0A428MLA8"/>
<dbReference type="Gene3D" id="3.20.180.10">
    <property type="entry name" value="PNP-oxidase-like"/>
    <property type="match status" value="1"/>
</dbReference>